<evidence type="ECO:0000313" key="1">
    <source>
        <dbReference type="EMBL" id="KAJ1149980.1"/>
    </source>
</evidence>
<keyword evidence="2" id="KW-1185">Reference proteome</keyword>
<organism evidence="1 2">
    <name type="scientific">Pleurodeles waltl</name>
    <name type="common">Iberian ribbed newt</name>
    <dbReference type="NCBI Taxonomy" id="8319"/>
    <lineage>
        <taxon>Eukaryota</taxon>
        <taxon>Metazoa</taxon>
        <taxon>Chordata</taxon>
        <taxon>Craniata</taxon>
        <taxon>Vertebrata</taxon>
        <taxon>Euteleostomi</taxon>
        <taxon>Amphibia</taxon>
        <taxon>Batrachia</taxon>
        <taxon>Caudata</taxon>
        <taxon>Salamandroidea</taxon>
        <taxon>Salamandridae</taxon>
        <taxon>Pleurodelinae</taxon>
        <taxon>Pleurodeles</taxon>
    </lineage>
</organism>
<comment type="caution">
    <text evidence="1">The sequence shown here is derived from an EMBL/GenBank/DDBJ whole genome shotgun (WGS) entry which is preliminary data.</text>
</comment>
<name>A0AAV7RES3_PLEWA</name>
<gene>
    <name evidence="1" type="ORF">NDU88_002778</name>
</gene>
<evidence type="ECO:0000313" key="2">
    <source>
        <dbReference type="Proteomes" id="UP001066276"/>
    </source>
</evidence>
<sequence length="84" mass="9680">MLLIVYEHDFSRLLRRRCRAANMSFILNSLIQAALLCGNVLHEERFLSRSEWEGKVVGRRNKSRCSRQALGWPVGHQSRDALVG</sequence>
<reference evidence="1" key="1">
    <citation type="journal article" date="2022" name="bioRxiv">
        <title>Sequencing and chromosome-scale assembly of the giantPleurodeles waltlgenome.</title>
        <authorList>
            <person name="Brown T."/>
            <person name="Elewa A."/>
            <person name="Iarovenko S."/>
            <person name="Subramanian E."/>
            <person name="Araus A.J."/>
            <person name="Petzold A."/>
            <person name="Susuki M."/>
            <person name="Suzuki K.-i.T."/>
            <person name="Hayashi T."/>
            <person name="Toyoda A."/>
            <person name="Oliveira C."/>
            <person name="Osipova E."/>
            <person name="Leigh N.D."/>
            <person name="Simon A."/>
            <person name="Yun M.H."/>
        </authorList>
    </citation>
    <scope>NUCLEOTIDE SEQUENCE</scope>
    <source>
        <strain evidence="1">20211129_DDA</strain>
        <tissue evidence="1">Liver</tissue>
    </source>
</reference>
<protein>
    <submittedName>
        <fullName evidence="1">Uncharacterized protein</fullName>
    </submittedName>
</protein>
<dbReference type="Proteomes" id="UP001066276">
    <property type="component" value="Chromosome 5"/>
</dbReference>
<dbReference type="EMBL" id="JANPWB010000009">
    <property type="protein sequence ID" value="KAJ1149980.1"/>
    <property type="molecule type" value="Genomic_DNA"/>
</dbReference>
<dbReference type="AlphaFoldDB" id="A0AAV7RES3"/>
<proteinExistence type="predicted"/>
<accession>A0AAV7RES3</accession>